<dbReference type="GO" id="GO:0003677">
    <property type="term" value="F:DNA binding"/>
    <property type="evidence" value="ECO:0007669"/>
    <property type="project" value="UniProtKB-KW"/>
</dbReference>
<dbReference type="PRINTS" id="PR00367">
    <property type="entry name" value="ETHRSPELEMNT"/>
</dbReference>
<protein>
    <submittedName>
        <fullName evidence="8">AP2-like ethylene-responsive transcription factor</fullName>
    </submittedName>
</protein>
<dbReference type="STRING" id="1764295.A0A5B8MYU2"/>
<evidence type="ECO:0000256" key="4">
    <source>
        <dbReference type="ARBA" id="ARBA00023163"/>
    </source>
</evidence>
<keyword evidence="5" id="KW-0539">Nucleus</keyword>
<evidence type="ECO:0000256" key="1">
    <source>
        <dbReference type="ARBA" id="ARBA00004123"/>
    </source>
</evidence>
<feature type="region of interest" description="Disordered" evidence="6">
    <location>
        <begin position="41"/>
        <end position="84"/>
    </location>
</feature>
<dbReference type="CDD" id="cd00018">
    <property type="entry name" value="AP2"/>
    <property type="match status" value="1"/>
</dbReference>
<evidence type="ECO:0000313" key="8">
    <source>
        <dbReference type="EMBL" id="QDZ25226.1"/>
    </source>
</evidence>
<evidence type="ECO:0000313" key="9">
    <source>
        <dbReference type="Proteomes" id="UP000316726"/>
    </source>
</evidence>
<proteinExistence type="predicted"/>
<feature type="compositionally biased region" description="Low complexity" evidence="6">
    <location>
        <begin position="119"/>
        <end position="133"/>
    </location>
</feature>
<evidence type="ECO:0000256" key="6">
    <source>
        <dbReference type="SAM" id="MobiDB-lite"/>
    </source>
</evidence>
<reference evidence="8 9" key="1">
    <citation type="submission" date="2018-07" db="EMBL/GenBank/DDBJ databases">
        <title>The complete nuclear genome of the prasinophyte Chloropicon primus (CCMP1205).</title>
        <authorList>
            <person name="Pombert J.-F."/>
            <person name="Otis C."/>
            <person name="Turmel M."/>
            <person name="Lemieux C."/>
        </authorList>
    </citation>
    <scope>NUCLEOTIDE SEQUENCE [LARGE SCALE GENOMIC DNA]</scope>
    <source>
        <strain evidence="8 9">CCMP1205</strain>
    </source>
</reference>
<dbReference type="PROSITE" id="PS51032">
    <property type="entry name" value="AP2_ERF"/>
    <property type="match status" value="1"/>
</dbReference>
<dbReference type="Proteomes" id="UP000316726">
    <property type="component" value="Chromosome 16"/>
</dbReference>
<dbReference type="OrthoDB" id="550275at2759"/>
<evidence type="ECO:0000259" key="7">
    <source>
        <dbReference type="PROSITE" id="PS51032"/>
    </source>
</evidence>
<dbReference type="InterPro" id="IPR036955">
    <property type="entry name" value="AP2/ERF_dom_sf"/>
</dbReference>
<evidence type="ECO:0000256" key="3">
    <source>
        <dbReference type="ARBA" id="ARBA00023125"/>
    </source>
</evidence>
<dbReference type="PANTHER" id="PTHR32467">
    <property type="entry name" value="AP2-LIKE ETHYLENE-RESPONSIVE TRANSCRIPTION FACTOR"/>
    <property type="match status" value="1"/>
</dbReference>
<dbReference type="InterPro" id="IPR016177">
    <property type="entry name" value="DNA-bd_dom_sf"/>
</dbReference>
<dbReference type="SUPFAM" id="SSF54171">
    <property type="entry name" value="DNA-binding domain"/>
    <property type="match status" value="1"/>
</dbReference>
<dbReference type="AlphaFoldDB" id="A0A5B8MYU2"/>
<dbReference type="InterPro" id="IPR001471">
    <property type="entry name" value="AP2/ERF_dom"/>
</dbReference>
<dbReference type="GO" id="GO:0005634">
    <property type="term" value="C:nucleus"/>
    <property type="evidence" value="ECO:0007669"/>
    <property type="project" value="UniProtKB-SubCell"/>
</dbReference>
<feature type="region of interest" description="Disordered" evidence="6">
    <location>
        <begin position="119"/>
        <end position="146"/>
    </location>
</feature>
<dbReference type="GO" id="GO:0003700">
    <property type="term" value="F:DNA-binding transcription factor activity"/>
    <property type="evidence" value="ECO:0007669"/>
    <property type="project" value="InterPro"/>
</dbReference>
<comment type="subcellular location">
    <subcellularLocation>
        <location evidence="1">Nucleus</location>
    </subcellularLocation>
</comment>
<keyword evidence="2" id="KW-0805">Transcription regulation</keyword>
<organism evidence="8 9">
    <name type="scientific">Chloropicon primus</name>
    <dbReference type="NCBI Taxonomy" id="1764295"/>
    <lineage>
        <taxon>Eukaryota</taxon>
        <taxon>Viridiplantae</taxon>
        <taxon>Chlorophyta</taxon>
        <taxon>Chloropicophyceae</taxon>
        <taxon>Chloropicales</taxon>
        <taxon>Chloropicaceae</taxon>
        <taxon>Chloropicon</taxon>
    </lineage>
</organism>
<name>A0A5B8MYU2_9CHLO</name>
<gene>
    <name evidence="8" type="ORF">A3770_16p77440</name>
</gene>
<keyword evidence="3" id="KW-0238">DNA-binding</keyword>
<accession>A0A5B8MYU2</accession>
<dbReference type="PANTHER" id="PTHR32467:SF90">
    <property type="entry name" value="AP2-LIKE ETHYLENE-RESPONSIVE TRANSCRIPTION FACTOR AIL1"/>
    <property type="match status" value="1"/>
</dbReference>
<feature type="domain" description="AP2/ERF" evidence="7">
    <location>
        <begin position="142"/>
        <end position="196"/>
    </location>
</feature>
<evidence type="ECO:0000256" key="2">
    <source>
        <dbReference type="ARBA" id="ARBA00023015"/>
    </source>
</evidence>
<keyword evidence="9" id="KW-1185">Reference proteome</keyword>
<keyword evidence="4" id="KW-0804">Transcription</keyword>
<dbReference type="SMART" id="SM00380">
    <property type="entry name" value="AP2"/>
    <property type="match status" value="1"/>
</dbReference>
<evidence type="ECO:0000256" key="5">
    <source>
        <dbReference type="ARBA" id="ARBA00023242"/>
    </source>
</evidence>
<sequence length="332" mass="35924">MLESILGDILRDMSAITASLEESDALAEKIALAKRALSQLKEENKHNSSSKKVGASPPLSPGGVGTTRLPAPTPPGSPSTTAVGSDRVRGVLESLGLVPPAGGVASLNSIAAAVAATRSAPGLSPSPSTSSLLAQQKEKTSAYRGITRRKKRWEAHVWRHGKQAYLGGYRDEEEAARAYDLAVLKIRGREAETNFPPENYLQDLRDMGAEGMTAEEFIRELRERAKQRGKQVREEEEDKRIEALRRITSSLHQSHQHASNPVGLGARRTETALWSGSVGLSKLIEDEKLALLIQHLRCQGQQSNQQEQEALLQLLVASQTAPNSAKSEGSTF</sequence>
<dbReference type="Gene3D" id="3.30.730.10">
    <property type="entry name" value="AP2/ERF domain"/>
    <property type="match status" value="1"/>
</dbReference>
<dbReference type="EMBL" id="CP031049">
    <property type="protein sequence ID" value="QDZ25226.1"/>
    <property type="molecule type" value="Genomic_DNA"/>
</dbReference>